<feature type="coiled-coil region" evidence="9">
    <location>
        <begin position="237"/>
        <end position="267"/>
    </location>
</feature>
<dbReference type="GO" id="GO:0000155">
    <property type="term" value="F:phosphorelay sensor kinase activity"/>
    <property type="evidence" value="ECO:0007669"/>
    <property type="project" value="InterPro"/>
</dbReference>
<dbReference type="PANTHER" id="PTHR43065">
    <property type="entry name" value="SENSOR HISTIDINE KINASE"/>
    <property type="match status" value="1"/>
</dbReference>
<dbReference type="EMBL" id="DTKJ01000016">
    <property type="protein sequence ID" value="HGZ11047.1"/>
    <property type="molecule type" value="Genomic_DNA"/>
</dbReference>
<keyword evidence="10" id="KW-0812">Transmembrane</keyword>
<dbReference type="Gene3D" id="3.30.565.10">
    <property type="entry name" value="Histidine kinase-like ATPase, C-terminal domain"/>
    <property type="match status" value="1"/>
</dbReference>
<evidence type="ECO:0000256" key="4">
    <source>
        <dbReference type="ARBA" id="ARBA00022679"/>
    </source>
</evidence>
<dbReference type="InterPro" id="IPR036890">
    <property type="entry name" value="HATPase_C_sf"/>
</dbReference>
<comment type="catalytic activity">
    <reaction evidence="1">
        <text>ATP + protein L-histidine = ADP + protein N-phospho-L-histidine.</text>
        <dbReference type="EC" id="2.7.13.3"/>
    </reaction>
</comment>
<dbReference type="CDD" id="cd00082">
    <property type="entry name" value="HisKA"/>
    <property type="match status" value="1"/>
</dbReference>
<keyword evidence="10" id="KW-0472">Membrane</keyword>
<dbReference type="SMART" id="SM00387">
    <property type="entry name" value="HATPase_c"/>
    <property type="match status" value="1"/>
</dbReference>
<dbReference type="PRINTS" id="PR00344">
    <property type="entry name" value="BCTRLSENSOR"/>
</dbReference>
<keyword evidence="5" id="KW-0547">Nucleotide-binding</keyword>
<organism evidence="12">
    <name type="scientific">Desulfobacca acetoxidans</name>
    <dbReference type="NCBI Taxonomy" id="60893"/>
    <lineage>
        <taxon>Bacteria</taxon>
        <taxon>Pseudomonadati</taxon>
        <taxon>Thermodesulfobacteriota</taxon>
        <taxon>Desulfobaccia</taxon>
        <taxon>Desulfobaccales</taxon>
        <taxon>Desulfobaccaceae</taxon>
        <taxon>Desulfobacca</taxon>
    </lineage>
</organism>
<dbReference type="InterPro" id="IPR036097">
    <property type="entry name" value="HisK_dim/P_sf"/>
</dbReference>
<evidence type="ECO:0000256" key="7">
    <source>
        <dbReference type="ARBA" id="ARBA00022840"/>
    </source>
</evidence>
<dbReference type="AlphaFoldDB" id="A0A7C5AKQ2"/>
<reference evidence="12" key="1">
    <citation type="journal article" date="2020" name="mSystems">
        <title>Genome- and Community-Level Interaction Insights into Carbon Utilization and Element Cycling Functions of Hydrothermarchaeota in Hydrothermal Sediment.</title>
        <authorList>
            <person name="Zhou Z."/>
            <person name="Liu Y."/>
            <person name="Xu W."/>
            <person name="Pan J."/>
            <person name="Luo Z.H."/>
            <person name="Li M."/>
        </authorList>
    </citation>
    <scope>NUCLEOTIDE SEQUENCE [LARGE SCALE GENOMIC DNA]</scope>
    <source>
        <strain evidence="12">SpSt-853</strain>
    </source>
</reference>
<dbReference type="PROSITE" id="PS50109">
    <property type="entry name" value="HIS_KIN"/>
    <property type="match status" value="1"/>
</dbReference>
<feature type="domain" description="Histidine kinase" evidence="11">
    <location>
        <begin position="273"/>
        <end position="482"/>
    </location>
</feature>
<dbReference type="SMART" id="SM00388">
    <property type="entry name" value="HisKA"/>
    <property type="match status" value="1"/>
</dbReference>
<proteinExistence type="predicted"/>
<evidence type="ECO:0000256" key="1">
    <source>
        <dbReference type="ARBA" id="ARBA00000085"/>
    </source>
</evidence>
<keyword evidence="8" id="KW-0902">Two-component regulatory system</keyword>
<evidence type="ECO:0000256" key="9">
    <source>
        <dbReference type="SAM" id="Coils"/>
    </source>
</evidence>
<dbReference type="InterPro" id="IPR003661">
    <property type="entry name" value="HisK_dim/P_dom"/>
</dbReference>
<accession>A0A7C5AKQ2</accession>
<protein>
    <recommendedName>
        <fullName evidence="2">histidine kinase</fullName>
        <ecNumber evidence="2">2.7.13.3</ecNumber>
    </recommendedName>
</protein>
<dbReference type="InterPro" id="IPR003594">
    <property type="entry name" value="HATPase_dom"/>
</dbReference>
<keyword evidence="9" id="KW-0175">Coiled coil</keyword>
<evidence type="ECO:0000256" key="3">
    <source>
        <dbReference type="ARBA" id="ARBA00022553"/>
    </source>
</evidence>
<sequence length="487" mass="54285">MAPKRWTNLWWGPGRDLETFRLAKFFSLTSFGVILVFAVALALLLALRAQKMALTKSEEYLKLLAANLNHQVFQQFLIPTAFEQQGRITIADPEQYKRLDMVVKNTIHGFHVEQLAIYDQVGVLAYSTTDQPLGTDCFEVPGVKQALFGEQYFERLGQSFLWGLLPRWGGGSQRLRGYFPFRLEGGPRGETGPVVGVFEITQDISGDIIAISKFQGIIILISTLMMGLLFLVLRQIVKQAEVILERRQREQRALEAQLNQAERLAALGEMTAGVAHEIRNPLGIISSTAELLKERLSRYEPDNRLAQIIVEEANRLNDKVTEFLDFARPRVPNLQACSLDRVLDRSLEFLRPESERLHIKVERDYRTDGKLQLADPDLLHQAFLNLLLNAIQAMPEGGSLKVAVSSGPNSQGSEIRVQDTGEGISPEALKKVFNPFFTTKEKGSGLGLPIVKSIVESHQGSIRIDSTPGQGTVVTIQLPELSKTAVG</sequence>
<dbReference type="Gene3D" id="1.10.287.130">
    <property type="match status" value="1"/>
</dbReference>
<dbReference type="Pfam" id="PF00512">
    <property type="entry name" value="HisKA"/>
    <property type="match status" value="1"/>
</dbReference>
<dbReference type="Pfam" id="PF02518">
    <property type="entry name" value="HATPase_c"/>
    <property type="match status" value="1"/>
</dbReference>
<dbReference type="EC" id="2.7.13.3" evidence="2"/>
<dbReference type="PANTHER" id="PTHR43065:SF10">
    <property type="entry name" value="PEROXIDE STRESS-ACTIVATED HISTIDINE KINASE MAK3"/>
    <property type="match status" value="1"/>
</dbReference>
<evidence type="ECO:0000259" key="11">
    <source>
        <dbReference type="PROSITE" id="PS50109"/>
    </source>
</evidence>
<evidence type="ECO:0000256" key="6">
    <source>
        <dbReference type="ARBA" id="ARBA00022777"/>
    </source>
</evidence>
<keyword evidence="4" id="KW-0808">Transferase</keyword>
<evidence type="ECO:0000256" key="5">
    <source>
        <dbReference type="ARBA" id="ARBA00022741"/>
    </source>
</evidence>
<feature type="transmembrane region" description="Helical" evidence="10">
    <location>
        <begin position="217"/>
        <end position="237"/>
    </location>
</feature>
<evidence type="ECO:0000256" key="10">
    <source>
        <dbReference type="SAM" id="Phobius"/>
    </source>
</evidence>
<keyword evidence="6 12" id="KW-0418">Kinase</keyword>
<dbReference type="InterPro" id="IPR005467">
    <property type="entry name" value="His_kinase_dom"/>
</dbReference>
<evidence type="ECO:0000313" key="12">
    <source>
        <dbReference type="EMBL" id="HGZ11047.1"/>
    </source>
</evidence>
<keyword evidence="3" id="KW-0597">Phosphoprotein</keyword>
<keyword evidence="10" id="KW-1133">Transmembrane helix</keyword>
<dbReference type="GO" id="GO:0005524">
    <property type="term" value="F:ATP binding"/>
    <property type="evidence" value="ECO:0007669"/>
    <property type="project" value="UniProtKB-KW"/>
</dbReference>
<feature type="transmembrane region" description="Helical" evidence="10">
    <location>
        <begin position="25"/>
        <end position="47"/>
    </location>
</feature>
<dbReference type="SUPFAM" id="SSF55874">
    <property type="entry name" value="ATPase domain of HSP90 chaperone/DNA topoisomerase II/histidine kinase"/>
    <property type="match status" value="1"/>
</dbReference>
<evidence type="ECO:0000256" key="2">
    <source>
        <dbReference type="ARBA" id="ARBA00012438"/>
    </source>
</evidence>
<dbReference type="SUPFAM" id="SSF47384">
    <property type="entry name" value="Homodimeric domain of signal transducing histidine kinase"/>
    <property type="match status" value="1"/>
</dbReference>
<evidence type="ECO:0000256" key="8">
    <source>
        <dbReference type="ARBA" id="ARBA00023012"/>
    </source>
</evidence>
<dbReference type="InterPro" id="IPR004358">
    <property type="entry name" value="Sig_transdc_His_kin-like_C"/>
</dbReference>
<name>A0A7C5AKQ2_9BACT</name>
<keyword evidence="7" id="KW-0067">ATP-binding</keyword>
<gene>
    <name evidence="12" type="ORF">ENW48_02360</name>
</gene>
<comment type="caution">
    <text evidence="12">The sequence shown here is derived from an EMBL/GenBank/DDBJ whole genome shotgun (WGS) entry which is preliminary data.</text>
</comment>